<dbReference type="WBParaSite" id="nRc.2.0.1.t21968-RA">
    <property type="protein sequence ID" value="nRc.2.0.1.t21968-RA"/>
    <property type="gene ID" value="nRc.2.0.1.g21968"/>
</dbReference>
<dbReference type="SMART" id="SM00326">
    <property type="entry name" value="SH3"/>
    <property type="match status" value="1"/>
</dbReference>
<dbReference type="GO" id="GO:0051015">
    <property type="term" value="F:actin filament binding"/>
    <property type="evidence" value="ECO:0007669"/>
    <property type="project" value="TreeGrafter"/>
</dbReference>
<dbReference type="FunFam" id="2.30.30.40:FF:000046">
    <property type="entry name" value="Drebrin-like protein isoform B"/>
    <property type="match status" value="1"/>
</dbReference>
<dbReference type="InterPro" id="IPR036028">
    <property type="entry name" value="SH3-like_dom_sf"/>
</dbReference>
<dbReference type="OMA" id="FKEPRGA"/>
<keyword evidence="4" id="KW-0963">Cytoplasm</keyword>
<dbReference type="Pfam" id="PF00241">
    <property type="entry name" value="Cofilin_ADF"/>
    <property type="match status" value="1"/>
</dbReference>
<keyword evidence="6" id="KW-0009">Actin-binding</keyword>
<evidence type="ECO:0000259" key="10">
    <source>
        <dbReference type="PROSITE" id="PS50002"/>
    </source>
</evidence>
<evidence type="ECO:0000256" key="7">
    <source>
        <dbReference type="ARBA" id="ARBA00023212"/>
    </source>
</evidence>
<dbReference type="PRINTS" id="PR00452">
    <property type="entry name" value="SH3DOMAIN"/>
</dbReference>
<organism evidence="12 13">
    <name type="scientific">Romanomermis culicivorax</name>
    <name type="common">Nematode worm</name>
    <dbReference type="NCBI Taxonomy" id="13658"/>
    <lineage>
        <taxon>Eukaryota</taxon>
        <taxon>Metazoa</taxon>
        <taxon>Ecdysozoa</taxon>
        <taxon>Nematoda</taxon>
        <taxon>Enoplea</taxon>
        <taxon>Dorylaimia</taxon>
        <taxon>Mermithida</taxon>
        <taxon>Mermithoidea</taxon>
        <taxon>Mermithidae</taxon>
        <taxon>Romanomermis</taxon>
    </lineage>
</organism>
<dbReference type="Proteomes" id="UP000887565">
    <property type="component" value="Unplaced"/>
</dbReference>
<reference evidence="13" key="1">
    <citation type="submission" date="2022-11" db="UniProtKB">
        <authorList>
            <consortium name="WormBaseParasite"/>
        </authorList>
    </citation>
    <scope>IDENTIFICATION</scope>
</reference>
<dbReference type="Gene3D" id="3.40.20.10">
    <property type="entry name" value="Severin"/>
    <property type="match status" value="1"/>
</dbReference>
<dbReference type="Gene3D" id="2.30.30.40">
    <property type="entry name" value="SH3 Domains"/>
    <property type="match status" value="1"/>
</dbReference>
<dbReference type="GO" id="GO:0014069">
    <property type="term" value="C:postsynaptic density"/>
    <property type="evidence" value="ECO:0007669"/>
    <property type="project" value="TreeGrafter"/>
</dbReference>
<dbReference type="Pfam" id="PF14604">
    <property type="entry name" value="SH3_9"/>
    <property type="match status" value="1"/>
</dbReference>
<evidence type="ECO:0000256" key="1">
    <source>
        <dbReference type="ARBA" id="ARBA00004245"/>
    </source>
</evidence>
<dbReference type="GO" id="GO:0030833">
    <property type="term" value="P:regulation of actin filament polymerization"/>
    <property type="evidence" value="ECO:0007669"/>
    <property type="project" value="TreeGrafter"/>
</dbReference>
<keyword evidence="12" id="KW-1185">Reference proteome</keyword>
<dbReference type="SUPFAM" id="SSF55753">
    <property type="entry name" value="Actin depolymerizing proteins"/>
    <property type="match status" value="1"/>
</dbReference>
<feature type="domain" description="ADF-H" evidence="11">
    <location>
        <begin position="1"/>
        <end position="124"/>
    </location>
</feature>
<keyword evidence="5" id="KW-0175">Coiled coil</keyword>
<dbReference type="GO" id="GO:0030427">
    <property type="term" value="C:site of polarized growth"/>
    <property type="evidence" value="ECO:0007669"/>
    <property type="project" value="TreeGrafter"/>
</dbReference>
<dbReference type="PROSITE" id="PS50002">
    <property type="entry name" value="SH3"/>
    <property type="match status" value="1"/>
</dbReference>
<dbReference type="CDD" id="cd11960">
    <property type="entry name" value="SH3_Abp1_eu"/>
    <property type="match status" value="1"/>
</dbReference>
<evidence type="ECO:0000313" key="12">
    <source>
        <dbReference type="Proteomes" id="UP000887565"/>
    </source>
</evidence>
<accession>A0A915J892</accession>
<evidence type="ECO:0000256" key="2">
    <source>
        <dbReference type="ARBA" id="ARBA00011039"/>
    </source>
</evidence>
<feature type="compositionally biased region" description="Basic and acidic residues" evidence="9">
    <location>
        <begin position="189"/>
        <end position="205"/>
    </location>
</feature>
<dbReference type="PANTHER" id="PTHR10829:SF25">
    <property type="entry name" value="DREBRIN-LIKE PROTEIN"/>
    <property type="match status" value="1"/>
</dbReference>
<dbReference type="GO" id="GO:0048812">
    <property type="term" value="P:neuron projection morphogenesis"/>
    <property type="evidence" value="ECO:0007669"/>
    <property type="project" value="TreeGrafter"/>
</dbReference>
<protein>
    <submittedName>
        <fullName evidence="13">Drebrin-like protein</fullName>
    </submittedName>
</protein>
<proteinExistence type="inferred from homology"/>
<feature type="domain" description="SH3" evidence="10">
    <location>
        <begin position="371"/>
        <end position="431"/>
    </location>
</feature>
<dbReference type="GO" id="GO:0045773">
    <property type="term" value="P:positive regulation of axon extension"/>
    <property type="evidence" value="ECO:0007669"/>
    <property type="project" value="TreeGrafter"/>
</dbReference>
<comment type="subcellular location">
    <subcellularLocation>
        <location evidence="1">Cytoplasm</location>
        <location evidence="1">Cytoskeleton</location>
    </subcellularLocation>
</comment>
<dbReference type="InterPro" id="IPR002108">
    <property type="entry name" value="ADF-H"/>
</dbReference>
<dbReference type="InterPro" id="IPR001452">
    <property type="entry name" value="SH3_domain"/>
</dbReference>
<evidence type="ECO:0000256" key="8">
    <source>
        <dbReference type="PROSITE-ProRule" id="PRU00192"/>
    </source>
</evidence>
<evidence type="ECO:0000256" key="5">
    <source>
        <dbReference type="ARBA" id="ARBA00023054"/>
    </source>
</evidence>
<evidence type="ECO:0000313" key="13">
    <source>
        <dbReference type="WBParaSite" id="nRc.2.0.1.t21968-RA"/>
    </source>
</evidence>
<dbReference type="SUPFAM" id="SSF50044">
    <property type="entry name" value="SH3-domain"/>
    <property type="match status" value="1"/>
</dbReference>
<evidence type="ECO:0000256" key="4">
    <source>
        <dbReference type="ARBA" id="ARBA00022490"/>
    </source>
</evidence>
<evidence type="ECO:0000256" key="9">
    <source>
        <dbReference type="SAM" id="MobiDB-lite"/>
    </source>
</evidence>
<dbReference type="InterPro" id="IPR035717">
    <property type="entry name" value="Drebrin-like_SH3"/>
</dbReference>
<keyword evidence="7" id="KW-0206">Cytoskeleton</keyword>
<dbReference type="GO" id="GO:0030864">
    <property type="term" value="C:cortical actin cytoskeleton"/>
    <property type="evidence" value="ECO:0007669"/>
    <property type="project" value="TreeGrafter"/>
</dbReference>
<evidence type="ECO:0000256" key="6">
    <source>
        <dbReference type="ARBA" id="ARBA00023203"/>
    </source>
</evidence>
<dbReference type="AlphaFoldDB" id="A0A915J892"/>
<keyword evidence="3 8" id="KW-0728">SH3 domain</keyword>
<dbReference type="GO" id="GO:0045211">
    <property type="term" value="C:postsynaptic membrane"/>
    <property type="evidence" value="ECO:0007669"/>
    <property type="project" value="TreeGrafter"/>
</dbReference>
<dbReference type="GO" id="GO:0030425">
    <property type="term" value="C:dendrite"/>
    <property type="evidence" value="ECO:0007669"/>
    <property type="project" value="TreeGrafter"/>
</dbReference>
<dbReference type="GO" id="GO:0005884">
    <property type="term" value="C:actin filament"/>
    <property type="evidence" value="ECO:0007669"/>
    <property type="project" value="TreeGrafter"/>
</dbReference>
<sequence>MDAADSARYRDNPAIFAFRALFSYEGTSNTLKTEVTGHGGIDGLRENLNSGKLMYGLIEMKDPSSNSSKLILIHWQGECVPSIRLGPFASHIHEVKKFFKGVHLTVYARNEDDVDRDSIAKSFGKVNYGAGSFTPTDVTSQQTLGSKSVYQKVDLKHDMDTNARDQFWQMSEREEKKRVEDERKRAEAQRRQLEEEQEKLRDKISTESQQLDADNRRKNIVSSELMRRERLQEVNEVISSKADLKSMWEEKTTAVVTEAAIPKKVAKPKAVFKDVDTKSASVLNNKIDIDVDAPLQFPTEQLKRLKIGQNQNDLYNNDNHDDYMLSQKNESSVDREWEKVSLDDVIRPETVQHQEIPSSQPIVPDSYVSHGASVRAEALWDYQAADDTEISFNPGEIIVNIEQIDEGWWRGQAPNGTTGLFPANYDPVALTEETFVTAACRSAAALPYAESPRFPYPFIAVHRTPCFDPGTHRPALSSLRRGLSVG</sequence>
<evidence type="ECO:0000256" key="3">
    <source>
        <dbReference type="ARBA" id="ARBA00022443"/>
    </source>
</evidence>
<dbReference type="PROSITE" id="PS51263">
    <property type="entry name" value="ADF_H"/>
    <property type="match status" value="1"/>
</dbReference>
<feature type="region of interest" description="Disordered" evidence="9">
    <location>
        <begin position="189"/>
        <end position="213"/>
    </location>
</feature>
<name>A0A915J892_ROMCU</name>
<dbReference type="GO" id="GO:0098974">
    <property type="term" value="P:postsynaptic actin cytoskeleton organization"/>
    <property type="evidence" value="ECO:0007669"/>
    <property type="project" value="TreeGrafter"/>
</dbReference>
<evidence type="ECO:0000259" key="11">
    <source>
        <dbReference type="PROSITE" id="PS51263"/>
    </source>
</evidence>
<dbReference type="InterPro" id="IPR029006">
    <property type="entry name" value="ADF-H/Gelsolin-like_dom_sf"/>
</dbReference>
<dbReference type="GO" id="GO:0030027">
    <property type="term" value="C:lamellipodium"/>
    <property type="evidence" value="ECO:0007669"/>
    <property type="project" value="TreeGrafter"/>
</dbReference>
<dbReference type="PANTHER" id="PTHR10829">
    <property type="entry name" value="CORTACTIN AND DREBRIN"/>
    <property type="match status" value="1"/>
</dbReference>
<comment type="similarity">
    <text evidence="2">Belongs to the ABP1 family.</text>
</comment>